<sequence>MNFNITNILSDGRYRLQTGLVLNYFRDKSFVRDKEKYSAGFKEEKKTEHHPSPGSSGAGRIPEQHAIPGLPEPSLNYAKQAKKTASPQSNFKMFIAKKNLDFSLFSYNYLLAE</sequence>
<name>A0AAV4N0Y0_CAEEX</name>
<proteinExistence type="predicted"/>
<evidence type="ECO:0000313" key="3">
    <source>
        <dbReference type="Proteomes" id="UP001054945"/>
    </source>
</evidence>
<gene>
    <name evidence="2" type="ORF">CEXT_48411</name>
</gene>
<reference evidence="2 3" key="1">
    <citation type="submission" date="2021-06" db="EMBL/GenBank/DDBJ databases">
        <title>Caerostris extrusa draft genome.</title>
        <authorList>
            <person name="Kono N."/>
            <person name="Arakawa K."/>
        </authorList>
    </citation>
    <scope>NUCLEOTIDE SEQUENCE [LARGE SCALE GENOMIC DNA]</scope>
</reference>
<dbReference type="AlphaFoldDB" id="A0AAV4N0Y0"/>
<dbReference type="EMBL" id="BPLR01002834">
    <property type="protein sequence ID" value="GIX78343.1"/>
    <property type="molecule type" value="Genomic_DNA"/>
</dbReference>
<feature type="region of interest" description="Disordered" evidence="1">
    <location>
        <begin position="40"/>
        <end position="74"/>
    </location>
</feature>
<evidence type="ECO:0000313" key="2">
    <source>
        <dbReference type="EMBL" id="GIX78343.1"/>
    </source>
</evidence>
<evidence type="ECO:0000256" key="1">
    <source>
        <dbReference type="SAM" id="MobiDB-lite"/>
    </source>
</evidence>
<keyword evidence="3" id="KW-1185">Reference proteome</keyword>
<feature type="compositionally biased region" description="Basic and acidic residues" evidence="1">
    <location>
        <begin position="40"/>
        <end position="51"/>
    </location>
</feature>
<protein>
    <submittedName>
        <fullName evidence="2">Uncharacterized protein</fullName>
    </submittedName>
</protein>
<dbReference type="Proteomes" id="UP001054945">
    <property type="component" value="Unassembled WGS sequence"/>
</dbReference>
<accession>A0AAV4N0Y0</accession>
<organism evidence="2 3">
    <name type="scientific">Caerostris extrusa</name>
    <name type="common">Bark spider</name>
    <name type="synonym">Caerostris bankana</name>
    <dbReference type="NCBI Taxonomy" id="172846"/>
    <lineage>
        <taxon>Eukaryota</taxon>
        <taxon>Metazoa</taxon>
        <taxon>Ecdysozoa</taxon>
        <taxon>Arthropoda</taxon>
        <taxon>Chelicerata</taxon>
        <taxon>Arachnida</taxon>
        <taxon>Araneae</taxon>
        <taxon>Araneomorphae</taxon>
        <taxon>Entelegynae</taxon>
        <taxon>Araneoidea</taxon>
        <taxon>Araneidae</taxon>
        <taxon>Caerostris</taxon>
    </lineage>
</organism>
<comment type="caution">
    <text evidence="2">The sequence shown here is derived from an EMBL/GenBank/DDBJ whole genome shotgun (WGS) entry which is preliminary data.</text>
</comment>